<dbReference type="InterPro" id="IPR004839">
    <property type="entry name" value="Aminotransferase_I/II_large"/>
</dbReference>
<dbReference type="OMA" id="HRPEGGM"/>
<dbReference type="FunFam" id="3.40.640.10:FF:000074">
    <property type="entry name" value="Aromatic amino acid aminotransferase"/>
    <property type="match status" value="1"/>
</dbReference>
<gene>
    <name evidence="11" type="ORF">SAMD00023353_0202310</name>
</gene>
<protein>
    <recommendedName>
        <fullName evidence="9">aromatic-amino-acid transaminase</fullName>
        <ecNumber evidence="9">2.6.1.57</ecNumber>
    </recommendedName>
</protein>
<dbReference type="CDD" id="cd00609">
    <property type="entry name" value="AAT_like"/>
    <property type="match status" value="1"/>
</dbReference>
<evidence type="ECO:0000256" key="1">
    <source>
        <dbReference type="ARBA" id="ARBA00001933"/>
    </source>
</evidence>
<evidence type="ECO:0000256" key="6">
    <source>
        <dbReference type="ARBA" id="ARBA00022679"/>
    </source>
</evidence>
<dbReference type="SUPFAM" id="SSF53383">
    <property type="entry name" value="PLP-dependent transferases"/>
    <property type="match status" value="1"/>
</dbReference>
<dbReference type="Pfam" id="PF00155">
    <property type="entry name" value="Aminotran_1_2"/>
    <property type="match status" value="1"/>
</dbReference>
<evidence type="ECO:0000256" key="9">
    <source>
        <dbReference type="ARBA" id="ARBA00067014"/>
    </source>
</evidence>
<dbReference type="GO" id="GO:0030170">
    <property type="term" value="F:pyridoxal phosphate binding"/>
    <property type="evidence" value="ECO:0007669"/>
    <property type="project" value="InterPro"/>
</dbReference>
<dbReference type="EMBL" id="DF977447">
    <property type="protein sequence ID" value="GAP83413.1"/>
    <property type="molecule type" value="Genomic_DNA"/>
</dbReference>
<name>A0A1S7UK43_ROSNE</name>
<evidence type="ECO:0000256" key="7">
    <source>
        <dbReference type="ARBA" id="ARBA00022898"/>
    </source>
</evidence>
<feature type="domain" description="Aminotransferase class I/classII large" evidence="10">
    <location>
        <begin position="185"/>
        <end position="526"/>
    </location>
</feature>
<dbReference type="InterPro" id="IPR015424">
    <property type="entry name" value="PyrdxlP-dep_Trfase"/>
</dbReference>
<dbReference type="Gene3D" id="3.40.640.10">
    <property type="entry name" value="Type I PLP-dependent aspartate aminotransferase-like (Major domain)"/>
    <property type="match status" value="1"/>
</dbReference>
<evidence type="ECO:0000313" key="11">
    <source>
        <dbReference type="EMBL" id="GAP83413.1"/>
    </source>
</evidence>
<keyword evidence="5 11" id="KW-0032">Aminotransferase</keyword>
<reference evidence="11" key="1">
    <citation type="submission" date="2016-03" db="EMBL/GenBank/DDBJ databases">
        <title>Draft genome sequence of Rosellinia necatrix.</title>
        <authorList>
            <person name="Kanematsu S."/>
        </authorList>
    </citation>
    <scope>NUCLEOTIDE SEQUENCE [LARGE SCALE GENOMIC DNA]</scope>
    <source>
        <strain evidence="11">W97</strain>
    </source>
</reference>
<dbReference type="InterPro" id="IPR015421">
    <property type="entry name" value="PyrdxlP-dep_Trfase_major"/>
</dbReference>
<comment type="subcellular location">
    <subcellularLocation>
        <location evidence="2">Cytoplasm</location>
    </subcellularLocation>
</comment>
<evidence type="ECO:0000256" key="5">
    <source>
        <dbReference type="ARBA" id="ARBA00022576"/>
    </source>
</evidence>
<dbReference type="GO" id="GO:0047536">
    <property type="term" value="F:2-aminoadipate transaminase activity"/>
    <property type="evidence" value="ECO:0007669"/>
    <property type="project" value="TreeGrafter"/>
</dbReference>
<dbReference type="InterPro" id="IPR050859">
    <property type="entry name" value="Class-I_PLP-dep_aminotransf"/>
</dbReference>
<evidence type="ECO:0000313" key="12">
    <source>
        <dbReference type="Proteomes" id="UP000054516"/>
    </source>
</evidence>
<keyword evidence="4" id="KW-0963">Cytoplasm</keyword>
<accession>A0A1S7UK43</accession>
<dbReference type="GO" id="GO:0008793">
    <property type="term" value="F:aromatic-amino-acid transaminase activity"/>
    <property type="evidence" value="ECO:0007669"/>
    <property type="project" value="TreeGrafter"/>
</dbReference>
<evidence type="ECO:0000256" key="2">
    <source>
        <dbReference type="ARBA" id="ARBA00004496"/>
    </source>
</evidence>
<keyword evidence="12" id="KW-1185">Reference proteome</keyword>
<dbReference type="GO" id="GO:0005737">
    <property type="term" value="C:cytoplasm"/>
    <property type="evidence" value="ECO:0007669"/>
    <property type="project" value="UniProtKB-SubCell"/>
</dbReference>
<evidence type="ECO:0000259" key="10">
    <source>
        <dbReference type="Pfam" id="PF00155"/>
    </source>
</evidence>
<evidence type="ECO:0000256" key="8">
    <source>
        <dbReference type="ARBA" id="ARBA00051993"/>
    </source>
</evidence>
<dbReference type="Proteomes" id="UP000054516">
    <property type="component" value="Unassembled WGS sequence"/>
</dbReference>
<evidence type="ECO:0000256" key="4">
    <source>
        <dbReference type="ARBA" id="ARBA00022490"/>
    </source>
</evidence>
<dbReference type="PANTHER" id="PTHR42790">
    <property type="entry name" value="AMINOTRANSFERASE"/>
    <property type="match status" value="1"/>
</dbReference>
<dbReference type="OrthoDB" id="691673at2759"/>
<evidence type="ECO:0000256" key="3">
    <source>
        <dbReference type="ARBA" id="ARBA00007441"/>
    </source>
</evidence>
<dbReference type="GO" id="GO:0006571">
    <property type="term" value="P:tyrosine biosynthetic process"/>
    <property type="evidence" value="ECO:0007669"/>
    <property type="project" value="TreeGrafter"/>
</dbReference>
<comment type="similarity">
    <text evidence="3">Belongs to the class-I pyridoxal-phosphate-dependent aminotransferase family.</text>
</comment>
<proteinExistence type="inferred from homology"/>
<comment type="catalytic activity">
    <reaction evidence="8">
        <text>an aromatic L-alpha-amino acid + 2-oxoglutarate = an aromatic oxo-acid + L-glutamate</text>
        <dbReference type="Rhea" id="RHEA:17533"/>
        <dbReference type="ChEBI" id="CHEBI:16810"/>
        <dbReference type="ChEBI" id="CHEBI:29985"/>
        <dbReference type="ChEBI" id="CHEBI:73309"/>
        <dbReference type="ChEBI" id="CHEBI:84824"/>
        <dbReference type="EC" id="2.6.1.57"/>
    </reaction>
</comment>
<dbReference type="GO" id="GO:0009074">
    <property type="term" value="P:aromatic amino acid family catabolic process"/>
    <property type="evidence" value="ECO:0007669"/>
    <property type="project" value="TreeGrafter"/>
</dbReference>
<keyword evidence="7" id="KW-0663">Pyridoxal phosphate</keyword>
<keyword evidence="6 11" id="KW-0808">Transferase</keyword>
<sequence length="536" mass="58724">MATTNGHTVVNGEAGSAPLTLASLAAQRAKAGKLVAGTAAYSDSDMFKSPHAHRQPKAKRWDHLLSPESVARKPCVLKKAATYLKTPGILSLGGGLPSSDNFPIESLSMRVPHPPLFDQASTEMPGSDFTIGKHDVRDKDGVFDLAIALNYGQAVGSAQLLRWVTEHTELISHPPYADWRCSLTMGNTGALDSALRIFCDRNRRDSVLTEEYSFSTALETITPLGIKVVGVRIDEEGLLPQALDDTLSNWDENARGARKPTVLYTVPSGQNPTGATMGAQRRKDIYDVCSKHDVYILEDEPYYYLQMPPYDKENSAARAGAVDASSGQSTEAFLACLIPTLLSIDVDGRVLRMDSFSKVVVPGSRMGWITASEQIVERFMRHTECSSQGPSGFSQALMYGLLDETWGHEGYLRWLVHLRGEYTRRRDALLDACEKHLPKEVVSWTPPAAGMFHWIRVDHTSHPRAGQKSILEIEEEIFESCIAGGVLACRGSWFRADRGVEPTGLCFRTTFASASQADMDVAIQRFGAAVRASFGI</sequence>
<dbReference type="PANTHER" id="PTHR42790:SF21">
    <property type="entry name" value="AROMATIC_AMINOADIPATE AMINOTRANSFERASE 1"/>
    <property type="match status" value="1"/>
</dbReference>
<dbReference type="STRING" id="77044.A0A1S7UK43"/>
<dbReference type="EC" id="2.6.1.57" evidence="9"/>
<comment type="cofactor">
    <cofactor evidence="1">
        <name>pyridoxal 5'-phosphate</name>
        <dbReference type="ChEBI" id="CHEBI:597326"/>
    </cofactor>
</comment>
<dbReference type="GO" id="GO:0019878">
    <property type="term" value="P:lysine biosynthetic process via aminoadipic acid"/>
    <property type="evidence" value="ECO:0007669"/>
    <property type="project" value="TreeGrafter"/>
</dbReference>
<organism evidence="11">
    <name type="scientific">Rosellinia necatrix</name>
    <name type="common">White root-rot fungus</name>
    <dbReference type="NCBI Taxonomy" id="77044"/>
    <lineage>
        <taxon>Eukaryota</taxon>
        <taxon>Fungi</taxon>
        <taxon>Dikarya</taxon>
        <taxon>Ascomycota</taxon>
        <taxon>Pezizomycotina</taxon>
        <taxon>Sordariomycetes</taxon>
        <taxon>Xylariomycetidae</taxon>
        <taxon>Xylariales</taxon>
        <taxon>Xylariaceae</taxon>
        <taxon>Rosellinia</taxon>
    </lineage>
</organism>
<dbReference type="AlphaFoldDB" id="A0A1S7UK43"/>